<feature type="region of interest" description="Disordered" evidence="1">
    <location>
        <begin position="192"/>
        <end position="222"/>
    </location>
</feature>
<name>A0A368GZK7_ANCCA</name>
<dbReference type="OrthoDB" id="5873954at2759"/>
<evidence type="ECO:0000313" key="3">
    <source>
        <dbReference type="Proteomes" id="UP000252519"/>
    </source>
</evidence>
<evidence type="ECO:0008006" key="4">
    <source>
        <dbReference type="Google" id="ProtNLM"/>
    </source>
</evidence>
<reference evidence="2 3" key="1">
    <citation type="submission" date="2014-10" db="EMBL/GenBank/DDBJ databases">
        <title>Draft genome of the hookworm Ancylostoma caninum.</title>
        <authorList>
            <person name="Mitreva M."/>
        </authorList>
    </citation>
    <scope>NUCLEOTIDE SEQUENCE [LARGE SCALE GENOMIC DNA]</scope>
    <source>
        <strain evidence="2 3">Baltimore</strain>
    </source>
</reference>
<dbReference type="AlphaFoldDB" id="A0A368GZK7"/>
<dbReference type="EMBL" id="JOJR01000030">
    <property type="protein sequence ID" value="RCN49774.1"/>
    <property type="molecule type" value="Genomic_DNA"/>
</dbReference>
<dbReference type="Proteomes" id="UP000252519">
    <property type="component" value="Unassembled WGS sequence"/>
</dbReference>
<sequence length="264" mass="29893">MAHQQRYASWSPEDLEDVDECRDVEIEDVFNESDELLEEETRNCTPPSVCPPPAANAPVTHFTQQETAYILEKYVEGYEIFHHTIHGASRQGSSAKKRFLTELAEDVNAMGFGKRTEKQIEQKIRDEIKALKKYDNAVKREASKTGGGRASLPRLSAAQMRAYQALENKPRLTGLANAPEIGHRISVKAAQVCSEDELSPPPPKKVPKTVSQTPEKSEPKNTVSLKDKLILEELNNVKLKRENLMKEKELLDLQINYWRKKIGL</sequence>
<organism evidence="2 3">
    <name type="scientific">Ancylostoma caninum</name>
    <name type="common">Dog hookworm</name>
    <dbReference type="NCBI Taxonomy" id="29170"/>
    <lineage>
        <taxon>Eukaryota</taxon>
        <taxon>Metazoa</taxon>
        <taxon>Ecdysozoa</taxon>
        <taxon>Nematoda</taxon>
        <taxon>Chromadorea</taxon>
        <taxon>Rhabditida</taxon>
        <taxon>Rhabditina</taxon>
        <taxon>Rhabditomorpha</taxon>
        <taxon>Strongyloidea</taxon>
        <taxon>Ancylostomatidae</taxon>
        <taxon>Ancylostomatinae</taxon>
        <taxon>Ancylostoma</taxon>
    </lineage>
</organism>
<accession>A0A368GZK7</accession>
<protein>
    <recommendedName>
        <fullName evidence="4">Myb/SANT-like DNA-binding domain-containing protein</fullName>
    </recommendedName>
</protein>
<keyword evidence="3" id="KW-1185">Reference proteome</keyword>
<comment type="caution">
    <text evidence="2">The sequence shown here is derived from an EMBL/GenBank/DDBJ whole genome shotgun (WGS) entry which is preliminary data.</text>
</comment>
<evidence type="ECO:0000256" key="1">
    <source>
        <dbReference type="SAM" id="MobiDB-lite"/>
    </source>
</evidence>
<proteinExistence type="predicted"/>
<gene>
    <name evidence="2" type="ORF">ANCCAN_04231</name>
</gene>
<evidence type="ECO:0000313" key="2">
    <source>
        <dbReference type="EMBL" id="RCN49774.1"/>
    </source>
</evidence>